<dbReference type="GO" id="GO:0016787">
    <property type="term" value="F:hydrolase activity"/>
    <property type="evidence" value="ECO:0007669"/>
    <property type="project" value="UniProtKB-KW"/>
</dbReference>
<keyword evidence="5" id="KW-1185">Reference proteome</keyword>
<name>A0A4Q5J6D8_9ACTN</name>
<keyword evidence="3" id="KW-0812">Transmembrane</keyword>
<proteinExistence type="predicted"/>
<sequence length="232" mass="24187">MEDGVPGSRRGSGAGRAWLLAVAGVVLVLVGVTLPWTGPVVSSWFDGGDDATAVATDQPSVDGARDPFVVEPEVSLDRQAKPRPAKATGRPTRLIVPSLGVDAPVIDIGVVDGVLLPPSDPQTLGWWSAGARPGAVRGGALITGHTVHTGGGAFDNLETLRKGDQVAVRTARGLIRYAVTGVTVYRKQSLARDAEKVFSQTVPGRLVLITCEDWNGSGYDSNAIVFAERISA</sequence>
<evidence type="ECO:0000256" key="1">
    <source>
        <dbReference type="ARBA" id="ARBA00022801"/>
    </source>
</evidence>
<feature type="active site" description="Acyl-thioester intermediate" evidence="2">
    <location>
        <position position="211"/>
    </location>
</feature>
<dbReference type="EMBL" id="SDPU01000012">
    <property type="protein sequence ID" value="RYU14094.1"/>
    <property type="molecule type" value="Genomic_DNA"/>
</dbReference>
<dbReference type="Proteomes" id="UP000291189">
    <property type="component" value="Unassembled WGS sequence"/>
</dbReference>
<evidence type="ECO:0000256" key="2">
    <source>
        <dbReference type="PIRSR" id="PIRSR605754-1"/>
    </source>
</evidence>
<dbReference type="SUPFAM" id="SSF63817">
    <property type="entry name" value="Sortase"/>
    <property type="match status" value="1"/>
</dbReference>
<evidence type="ECO:0000313" key="4">
    <source>
        <dbReference type="EMBL" id="RYU14094.1"/>
    </source>
</evidence>
<feature type="transmembrane region" description="Helical" evidence="3">
    <location>
        <begin position="17"/>
        <end position="36"/>
    </location>
</feature>
<dbReference type="InterPro" id="IPR042001">
    <property type="entry name" value="Sortase_F"/>
</dbReference>
<evidence type="ECO:0000256" key="3">
    <source>
        <dbReference type="SAM" id="Phobius"/>
    </source>
</evidence>
<protein>
    <submittedName>
        <fullName evidence="4">Class F sortase</fullName>
    </submittedName>
</protein>
<dbReference type="InterPro" id="IPR005754">
    <property type="entry name" value="Sortase"/>
</dbReference>
<dbReference type="Pfam" id="PF04203">
    <property type="entry name" value="Sortase"/>
    <property type="match status" value="1"/>
</dbReference>
<dbReference type="AlphaFoldDB" id="A0A4Q5J6D8"/>
<accession>A0A4Q5J6D8</accession>
<gene>
    <name evidence="4" type="ORF">ETU37_04070</name>
</gene>
<comment type="caution">
    <text evidence="4">The sequence shown here is derived from an EMBL/GenBank/DDBJ whole genome shotgun (WGS) entry which is preliminary data.</text>
</comment>
<dbReference type="Gene3D" id="2.40.260.10">
    <property type="entry name" value="Sortase"/>
    <property type="match status" value="1"/>
</dbReference>
<organism evidence="4 5">
    <name type="scientific">Nocardioides iriomotensis</name>
    <dbReference type="NCBI Taxonomy" id="715784"/>
    <lineage>
        <taxon>Bacteria</taxon>
        <taxon>Bacillati</taxon>
        <taxon>Actinomycetota</taxon>
        <taxon>Actinomycetes</taxon>
        <taxon>Propionibacteriales</taxon>
        <taxon>Nocardioidaceae</taxon>
        <taxon>Nocardioides</taxon>
    </lineage>
</organism>
<dbReference type="InterPro" id="IPR023365">
    <property type="entry name" value="Sortase_dom-sf"/>
</dbReference>
<feature type="active site" description="Proton donor/acceptor" evidence="2">
    <location>
        <position position="145"/>
    </location>
</feature>
<keyword evidence="1" id="KW-0378">Hydrolase</keyword>
<dbReference type="RefSeq" id="WP_129985608.1">
    <property type="nucleotide sequence ID" value="NZ_SDPU01000012.1"/>
</dbReference>
<dbReference type="CDD" id="cd05829">
    <property type="entry name" value="Sortase_F"/>
    <property type="match status" value="1"/>
</dbReference>
<keyword evidence="3" id="KW-1133">Transmembrane helix</keyword>
<reference evidence="4 5" key="1">
    <citation type="submission" date="2019-01" db="EMBL/GenBank/DDBJ databases">
        <title>Nocardioides guangzhouensis sp. nov., an actinobacterium isolated from soil.</title>
        <authorList>
            <person name="Fu Y."/>
            <person name="Cai Y."/>
            <person name="Lin Z."/>
            <person name="Chen P."/>
        </authorList>
    </citation>
    <scope>NUCLEOTIDE SEQUENCE [LARGE SCALE GENOMIC DNA]</scope>
    <source>
        <strain evidence="4 5">NBRC 105384</strain>
    </source>
</reference>
<keyword evidence="3" id="KW-0472">Membrane</keyword>
<evidence type="ECO:0000313" key="5">
    <source>
        <dbReference type="Proteomes" id="UP000291189"/>
    </source>
</evidence>
<dbReference type="OrthoDB" id="525039at2"/>